<proteinExistence type="predicted"/>
<reference evidence="1" key="1">
    <citation type="submission" date="2020-03" db="EMBL/GenBank/DDBJ databases">
        <title>The deep terrestrial virosphere.</title>
        <authorList>
            <person name="Holmfeldt K."/>
            <person name="Nilsson E."/>
            <person name="Simone D."/>
            <person name="Lopez-Fernandez M."/>
            <person name="Wu X."/>
            <person name="de Brujin I."/>
            <person name="Lundin D."/>
            <person name="Andersson A."/>
            <person name="Bertilsson S."/>
            <person name="Dopson M."/>
        </authorList>
    </citation>
    <scope>NUCLEOTIDE SEQUENCE</scope>
    <source>
        <strain evidence="1">MM171A00097</strain>
        <strain evidence="2">MM171B00243</strain>
    </source>
</reference>
<protein>
    <submittedName>
        <fullName evidence="1">Uncharacterized protein</fullName>
    </submittedName>
</protein>
<gene>
    <name evidence="1" type="ORF">MM171A00097_0089</name>
    <name evidence="2" type="ORF">MM171B00243_0043</name>
</gene>
<dbReference type="EMBL" id="MT143710">
    <property type="protein sequence ID" value="QJA43442.1"/>
    <property type="molecule type" value="Genomic_DNA"/>
</dbReference>
<dbReference type="AlphaFoldDB" id="A0A6H1Z7K6"/>
<accession>A0A6H1Z7K6</accession>
<sequence length="80" mass="9380">MEVKVKVYRRVGYMNEDASYLSPNCKYMHFRLPGKHWLSCGTCTEDSPPIEQLKRDTKIIVFERNRQADGNAEAFRIRLA</sequence>
<organism evidence="1">
    <name type="scientific">viral metagenome</name>
    <dbReference type="NCBI Taxonomy" id="1070528"/>
    <lineage>
        <taxon>unclassified sequences</taxon>
        <taxon>metagenomes</taxon>
        <taxon>organismal metagenomes</taxon>
    </lineage>
</organism>
<evidence type="ECO:0000313" key="1">
    <source>
        <dbReference type="EMBL" id="QJA43442.1"/>
    </source>
</evidence>
<name>A0A6H1Z7K6_9ZZZZ</name>
<dbReference type="EMBL" id="MT143883">
    <property type="protein sequence ID" value="QJB04489.1"/>
    <property type="molecule type" value="Genomic_DNA"/>
</dbReference>
<evidence type="ECO:0000313" key="2">
    <source>
        <dbReference type="EMBL" id="QJB04489.1"/>
    </source>
</evidence>